<proteinExistence type="predicted"/>
<protein>
    <recommendedName>
        <fullName evidence="3">Retrovirus-related Pol polyprotein from transposon TNT 1-94</fullName>
    </recommendedName>
</protein>
<organism evidence="1 2">
    <name type="scientific">Vicia faba</name>
    <name type="common">Broad bean</name>
    <name type="synonym">Faba vulgaris</name>
    <dbReference type="NCBI Taxonomy" id="3906"/>
    <lineage>
        <taxon>Eukaryota</taxon>
        <taxon>Viridiplantae</taxon>
        <taxon>Streptophyta</taxon>
        <taxon>Embryophyta</taxon>
        <taxon>Tracheophyta</taxon>
        <taxon>Spermatophyta</taxon>
        <taxon>Magnoliopsida</taxon>
        <taxon>eudicotyledons</taxon>
        <taxon>Gunneridae</taxon>
        <taxon>Pentapetalae</taxon>
        <taxon>rosids</taxon>
        <taxon>fabids</taxon>
        <taxon>Fabales</taxon>
        <taxon>Fabaceae</taxon>
        <taxon>Papilionoideae</taxon>
        <taxon>50 kb inversion clade</taxon>
        <taxon>NPAAA clade</taxon>
        <taxon>Hologalegina</taxon>
        <taxon>IRL clade</taxon>
        <taxon>Fabeae</taxon>
        <taxon>Vicia</taxon>
    </lineage>
</organism>
<evidence type="ECO:0000313" key="1">
    <source>
        <dbReference type="EMBL" id="CAI8607531.1"/>
    </source>
</evidence>
<sequence>MVESKMITLATASEEASWLRCLLAEISLWEKHMSDVLVHCDSTTTIVKIENHFYNGKRHQIRRKHNIVRDCIFKGAVKVDHVCTDENIADSLTKKLAREKIYQYKQNI</sequence>
<keyword evidence="2" id="KW-1185">Reference proteome</keyword>
<dbReference type="AlphaFoldDB" id="A0AAV1AAW0"/>
<evidence type="ECO:0008006" key="3">
    <source>
        <dbReference type="Google" id="ProtNLM"/>
    </source>
</evidence>
<dbReference type="CDD" id="cd09272">
    <property type="entry name" value="RNase_HI_RT_Ty1"/>
    <property type="match status" value="1"/>
</dbReference>
<dbReference type="EMBL" id="OX451739">
    <property type="protein sequence ID" value="CAI8607531.1"/>
    <property type="molecule type" value="Genomic_DNA"/>
</dbReference>
<dbReference type="Proteomes" id="UP001157006">
    <property type="component" value="Chromosome 4"/>
</dbReference>
<evidence type="ECO:0000313" key="2">
    <source>
        <dbReference type="Proteomes" id="UP001157006"/>
    </source>
</evidence>
<gene>
    <name evidence="1" type="ORF">VFH_IV042440</name>
</gene>
<accession>A0AAV1AAW0</accession>
<name>A0AAV1AAW0_VICFA</name>
<reference evidence="1 2" key="1">
    <citation type="submission" date="2023-01" db="EMBL/GenBank/DDBJ databases">
        <authorList>
            <person name="Kreplak J."/>
        </authorList>
    </citation>
    <scope>NUCLEOTIDE SEQUENCE [LARGE SCALE GENOMIC DNA]</scope>
</reference>